<dbReference type="PANTHER" id="PTHR38340:SF1">
    <property type="entry name" value="S-LAYER PROTEIN"/>
    <property type="match status" value="1"/>
</dbReference>
<dbReference type="RefSeq" id="WP_108857942.1">
    <property type="nucleotide sequence ID" value="NZ_OMOI01000002.1"/>
</dbReference>
<dbReference type="SUPFAM" id="SSF51120">
    <property type="entry name" value="beta-Roll"/>
    <property type="match status" value="3"/>
</dbReference>
<dbReference type="Pfam" id="PF00353">
    <property type="entry name" value="HemolysinCabind"/>
    <property type="match status" value="5"/>
</dbReference>
<evidence type="ECO:0000256" key="2">
    <source>
        <dbReference type="ARBA" id="ARBA00022525"/>
    </source>
</evidence>
<accession>A0A2R8ASD0</accession>
<dbReference type="InterPro" id="IPR001343">
    <property type="entry name" value="Hemolysn_Ca-bd"/>
</dbReference>
<gene>
    <name evidence="3" type="primary">cya_3</name>
    <name evidence="3" type="ORF">ALP8811_02902</name>
</gene>
<name>A0A2R8ASD0_9RHOB</name>
<dbReference type="GO" id="GO:0005509">
    <property type="term" value="F:calcium ion binding"/>
    <property type="evidence" value="ECO:0007669"/>
    <property type="project" value="InterPro"/>
</dbReference>
<dbReference type="OrthoDB" id="9342475at2"/>
<dbReference type="GO" id="GO:0005576">
    <property type="term" value="C:extracellular region"/>
    <property type="evidence" value="ECO:0007669"/>
    <property type="project" value="UniProtKB-SubCell"/>
</dbReference>
<evidence type="ECO:0000256" key="1">
    <source>
        <dbReference type="ARBA" id="ARBA00004613"/>
    </source>
</evidence>
<dbReference type="PROSITE" id="PS00330">
    <property type="entry name" value="HEMOLYSIN_CALCIUM"/>
    <property type="match status" value="2"/>
</dbReference>
<evidence type="ECO:0000313" key="3">
    <source>
        <dbReference type="EMBL" id="SPF78968.1"/>
    </source>
</evidence>
<protein>
    <submittedName>
        <fullName evidence="3">Bifunctional hemolysin/adenylate cyclase</fullName>
    </submittedName>
</protein>
<dbReference type="EMBL" id="OMOI01000002">
    <property type="protein sequence ID" value="SPF78968.1"/>
    <property type="molecule type" value="Genomic_DNA"/>
</dbReference>
<sequence length="474" mass="49308">MAKIIGTNANETIIGTQAKDILKGKGGNDTIRGLGGNDRIFGGEGADLMIGGAGNDFIDAGPTNTGFNVAKGGGGNDTIYSSGTGEYYGGSGNDYIKAGFGVNELLDGGSGVDWLDTSLVSLSYTVNMVTGATNWAGESFVNFENILTGDGNDNITGTSGKNIIMTGAGTDTINAGAGNDILDGGRDADILNGGSGTDTADYSNSTSSITVVIDTNKVWDGTGTDTISSIEKFKGSDYTDYFYSDFGDHYTFLGRAGDDYFYKTEGTGPNNKHTFNGGSGTDTFHGQGLSSFHTINLTKGYVYADTTERDKLISIENVVAYNGSTVIGSHGDNVLSGAGNYSYTLKGNKGNDTINGNSLGDVLFGGAGKDTIRGNGGNDTINGDQGNDKMWGGSGSDTFVFKGQFGKDRINDFNAFDSDEKIDFSGVSGITGYNDLMNNHATQVGTNVVIKVGSNKVTLVDVSLNDLDTTDFLF</sequence>
<keyword evidence="4" id="KW-1185">Reference proteome</keyword>
<dbReference type="InterPro" id="IPR011049">
    <property type="entry name" value="Serralysin-like_metalloprot_C"/>
</dbReference>
<organism evidence="3 4">
    <name type="scientific">Aliiroseovarius pelagivivens</name>
    <dbReference type="NCBI Taxonomy" id="1639690"/>
    <lineage>
        <taxon>Bacteria</taxon>
        <taxon>Pseudomonadati</taxon>
        <taxon>Pseudomonadota</taxon>
        <taxon>Alphaproteobacteria</taxon>
        <taxon>Rhodobacterales</taxon>
        <taxon>Paracoccaceae</taxon>
        <taxon>Aliiroseovarius</taxon>
    </lineage>
</organism>
<dbReference type="Proteomes" id="UP000244911">
    <property type="component" value="Unassembled WGS sequence"/>
</dbReference>
<dbReference type="PRINTS" id="PR00313">
    <property type="entry name" value="CABNDNGRPT"/>
</dbReference>
<proteinExistence type="predicted"/>
<keyword evidence="2" id="KW-0964">Secreted</keyword>
<dbReference type="InterPro" id="IPR018511">
    <property type="entry name" value="Hemolysin-typ_Ca-bd_CS"/>
</dbReference>
<dbReference type="AlphaFoldDB" id="A0A2R8ASD0"/>
<dbReference type="InterPro" id="IPR050557">
    <property type="entry name" value="RTX_toxin/Mannuronan_C5-epim"/>
</dbReference>
<dbReference type="PANTHER" id="PTHR38340">
    <property type="entry name" value="S-LAYER PROTEIN"/>
    <property type="match status" value="1"/>
</dbReference>
<comment type="subcellular location">
    <subcellularLocation>
        <location evidence="1">Secreted</location>
    </subcellularLocation>
</comment>
<evidence type="ECO:0000313" key="4">
    <source>
        <dbReference type="Proteomes" id="UP000244911"/>
    </source>
</evidence>
<reference evidence="3 4" key="1">
    <citation type="submission" date="2018-03" db="EMBL/GenBank/DDBJ databases">
        <authorList>
            <person name="Keele B.F."/>
        </authorList>
    </citation>
    <scope>NUCLEOTIDE SEQUENCE [LARGE SCALE GENOMIC DNA]</scope>
    <source>
        <strain evidence="3 4">CECT 8811</strain>
    </source>
</reference>
<dbReference type="Gene3D" id="2.150.10.10">
    <property type="entry name" value="Serralysin-like metalloprotease, C-terminal"/>
    <property type="match status" value="5"/>
</dbReference>